<feature type="region of interest" description="Disordered" evidence="1">
    <location>
        <begin position="364"/>
        <end position="418"/>
    </location>
</feature>
<evidence type="ECO:0000313" key="3">
    <source>
        <dbReference type="Proteomes" id="UP000035681"/>
    </source>
</evidence>
<organism evidence="3 4">
    <name type="scientific">Strongyloides stercoralis</name>
    <name type="common">Threadworm</name>
    <dbReference type="NCBI Taxonomy" id="6248"/>
    <lineage>
        <taxon>Eukaryota</taxon>
        <taxon>Metazoa</taxon>
        <taxon>Ecdysozoa</taxon>
        <taxon>Nematoda</taxon>
        <taxon>Chromadorea</taxon>
        <taxon>Rhabditida</taxon>
        <taxon>Tylenchina</taxon>
        <taxon>Panagrolaimomorpha</taxon>
        <taxon>Strongyloidoidea</taxon>
        <taxon>Strongyloididae</taxon>
        <taxon>Strongyloides</taxon>
    </lineage>
</organism>
<dbReference type="AlphaFoldDB" id="A0AAF5D750"/>
<feature type="transmembrane region" description="Helical" evidence="2">
    <location>
        <begin position="244"/>
        <end position="270"/>
    </location>
</feature>
<keyword evidence="2" id="KW-0812">Transmembrane</keyword>
<keyword evidence="2" id="KW-1133">Transmembrane helix</keyword>
<feature type="compositionally biased region" description="Polar residues" evidence="1">
    <location>
        <begin position="364"/>
        <end position="381"/>
    </location>
</feature>
<feature type="compositionally biased region" description="Polar residues" evidence="1">
    <location>
        <begin position="395"/>
        <end position="404"/>
    </location>
</feature>
<keyword evidence="2" id="KW-0472">Membrane</keyword>
<name>A0AAF5D750_STRER</name>
<keyword evidence="3" id="KW-1185">Reference proteome</keyword>
<evidence type="ECO:0000256" key="1">
    <source>
        <dbReference type="SAM" id="MobiDB-lite"/>
    </source>
</evidence>
<sequence length="434" mass="49078">MISHNNAYKLVQLLVFYNAKEFTGDKKFIVQLYIHKIIKIAGELLYPLNIFLSISDYIEIKNTSTIINDITYFKNLYTVMNHKKLPPHNLAMIASEFLPNTHAYRRGLCSEGHNNILAAKIHLKEFNDYYLIKDGEEIAYSIISMIGFTMDDEMIKDEFYNCTCLNDKQKCFTVYNDDNCLLHRLLHRFEKVDCLHKSYKYFDGYSIDPICGNGIVEKGEVCDGGPEVYGGSLSCTNTCQWTSLIINSFFTVSLILIIFIILLLFAVIYYRYKNSKKKKLKNLSFMSNNDTISSNHTSNSGHSRTIIGLGKDNDTEDRLKQLNKKEKSQLDDKSSNTLPLINKSSSNTALSFEESSEPTSILLDTTTTSNSFGESPSSETLSGVFLSRSKHGKLPNSTINSFPKNKSRKNIPSPLVSHSMNVDLPSTVILTGNP</sequence>
<reference evidence="4" key="1">
    <citation type="submission" date="2024-02" db="UniProtKB">
        <authorList>
            <consortium name="WormBaseParasite"/>
        </authorList>
    </citation>
    <scope>IDENTIFICATION</scope>
</reference>
<evidence type="ECO:0000313" key="4">
    <source>
        <dbReference type="WBParaSite" id="TCONS_00007420.p1"/>
    </source>
</evidence>
<accession>A0AAF5D750</accession>
<evidence type="ECO:0000256" key="2">
    <source>
        <dbReference type="SAM" id="Phobius"/>
    </source>
</evidence>
<proteinExistence type="predicted"/>
<dbReference type="Proteomes" id="UP000035681">
    <property type="component" value="Unplaced"/>
</dbReference>
<protein>
    <submittedName>
        <fullName evidence="4">Diacylglycerol kinase</fullName>
    </submittedName>
</protein>
<dbReference type="WBParaSite" id="TCONS_00007420.p1">
    <property type="protein sequence ID" value="TCONS_00007420.p1"/>
    <property type="gene ID" value="XLOC_005451"/>
</dbReference>